<keyword evidence="1" id="KW-0175">Coiled coil</keyword>
<proteinExistence type="predicted"/>
<reference evidence="4" key="1">
    <citation type="journal article" date="2010" name="Genome Biol.">
        <title>Genome sequence of the necrotrophic plant pathogen Pythium ultimum reveals original pathogenicity mechanisms and effector repertoire.</title>
        <authorList>
            <person name="Levesque C.A."/>
            <person name="Brouwer H."/>
            <person name="Cano L."/>
            <person name="Hamilton J.P."/>
            <person name="Holt C."/>
            <person name="Huitema E."/>
            <person name="Raffaele S."/>
            <person name="Robideau G.P."/>
            <person name="Thines M."/>
            <person name="Win J."/>
            <person name="Zerillo M.M."/>
            <person name="Beakes G.W."/>
            <person name="Boore J.L."/>
            <person name="Busam D."/>
            <person name="Dumas B."/>
            <person name="Ferriera S."/>
            <person name="Fuerstenberg S.I."/>
            <person name="Gachon C.M."/>
            <person name="Gaulin E."/>
            <person name="Govers F."/>
            <person name="Grenville-Briggs L."/>
            <person name="Horner N."/>
            <person name="Hostetler J."/>
            <person name="Jiang R.H."/>
            <person name="Johnson J."/>
            <person name="Krajaejun T."/>
            <person name="Lin H."/>
            <person name="Meijer H.J."/>
            <person name="Moore B."/>
            <person name="Morris P."/>
            <person name="Phuntmart V."/>
            <person name="Puiu D."/>
            <person name="Shetty J."/>
            <person name="Stajich J.E."/>
            <person name="Tripathy S."/>
            <person name="Wawra S."/>
            <person name="van West P."/>
            <person name="Whitty B.R."/>
            <person name="Coutinho P.M."/>
            <person name="Henrissat B."/>
            <person name="Martin F."/>
            <person name="Thomas P.D."/>
            <person name="Tyler B.M."/>
            <person name="De Vries R.P."/>
            <person name="Kamoun S."/>
            <person name="Yandell M."/>
            <person name="Tisserat N."/>
            <person name="Buell C.R."/>
        </authorList>
    </citation>
    <scope>NUCLEOTIDE SEQUENCE</scope>
    <source>
        <strain evidence="4">DAOM:BR144</strain>
    </source>
</reference>
<feature type="compositionally biased region" description="Low complexity" evidence="2">
    <location>
        <begin position="38"/>
        <end position="49"/>
    </location>
</feature>
<evidence type="ECO:0000313" key="4">
    <source>
        <dbReference type="Proteomes" id="UP000019132"/>
    </source>
</evidence>
<feature type="region of interest" description="Disordered" evidence="2">
    <location>
        <begin position="111"/>
        <end position="137"/>
    </location>
</feature>
<feature type="coiled-coil region" evidence="1">
    <location>
        <begin position="209"/>
        <end position="236"/>
    </location>
</feature>
<name>K3W8Y8_GLOUD</name>
<organism evidence="3 4">
    <name type="scientific">Globisporangium ultimum (strain ATCC 200006 / CBS 805.95 / DAOM BR144)</name>
    <name type="common">Pythium ultimum</name>
    <dbReference type="NCBI Taxonomy" id="431595"/>
    <lineage>
        <taxon>Eukaryota</taxon>
        <taxon>Sar</taxon>
        <taxon>Stramenopiles</taxon>
        <taxon>Oomycota</taxon>
        <taxon>Peronosporomycetes</taxon>
        <taxon>Pythiales</taxon>
        <taxon>Pythiaceae</taxon>
        <taxon>Globisporangium</taxon>
    </lineage>
</organism>
<dbReference type="AlphaFoldDB" id="K3W8Y8"/>
<sequence>MARSNFAMADDWSWRELLGTELLLSPRALTPLAAVTSASTTTTPPFLAPNSTGSSTIHPSDRSRGVPATSPPSLDDLVWQWDGDEVAMLNVDIDTLCDPVGLGTSLHEQDEAPANTQSGTHLAKKTKTAKVSSAPVKRSRMRRKVEIALLRDESQKLQQKLVQLREYWKQAPARAATDSKHRKLQKTLDLVANTEPLWKQIALRQRDAAVESEKQNNALKAKYQEQRKMLRTLRTLLIKRVAMMKSTRR</sequence>
<dbReference type="HOGENOM" id="CLU_1117645_0_0_1"/>
<keyword evidence="4" id="KW-1185">Reference proteome</keyword>
<dbReference type="EMBL" id="GL376626">
    <property type="status" value="NOT_ANNOTATED_CDS"/>
    <property type="molecule type" value="Genomic_DNA"/>
</dbReference>
<dbReference type="Proteomes" id="UP000019132">
    <property type="component" value="Unassembled WGS sequence"/>
</dbReference>
<dbReference type="InParanoid" id="K3W8Y8"/>
<reference evidence="3" key="3">
    <citation type="submission" date="2015-02" db="UniProtKB">
        <authorList>
            <consortium name="EnsemblProtists"/>
        </authorList>
    </citation>
    <scope>IDENTIFICATION</scope>
    <source>
        <strain evidence="3">DAOM BR144</strain>
    </source>
</reference>
<evidence type="ECO:0000256" key="1">
    <source>
        <dbReference type="SAM" id="Coils"/>
    </source>
</evidence>
<dbReference type="EnsemblProtists" id="PYU1_T001429">
    <property type="protein sequence ID" value="PYU1_T001429"/>
    <property type="gene ID" value="PYU1_G001429"/>
</dbReference>
<reference evidence="4" key="2">
    <citation type="submission" date="2010-04" db="EMBL/GenBank/DDBJ databases">
        <authorList>
            <person name="Buell R."/>
            <person name="Hamilton J."/>
            <person name="Hostetler J."/>
        </authorList>
    </citation>
    <scope>NUCLEOTIDE SEQUENCE [LARGE SCALE GENOMIC DNA]</scope>
    <source>
        <strain evidence="4">DAOM:BR144</strain>
    </source>
</reference>
<accession>K3W8Y8</accession>
<feature type="region of interest" description="Disordered" evidence="2">
    <location>
        <begin position="38"/>
        <end position="72"/>
    </location>
</feature>
<evidence type="ECO:0000313" key="3">
    <source>
        <dbReference type="EnsemblProtists" id="PYU1_T001429"/>
    </source>
</evidence>
<evidence type="ECO:0000256" key="2">
    <source>
        <dbReference type="SAM" id="MobiDB-lite"/>
    </source>
</evidence>
<dbReference type="VEuPathDB" id="FungiDB:PYU1_G001429"/>
<protein>
    <submittedName>
        <fullName evidence="3">Uncharacterized protein</fullName>
    </submittedName>
</protein>